<evidence type="ECO:0000313" key="2">
    <source>
        <dbReference type="Proteomes" id="UP000436088"/>
    </source>
</evidence>
<dbReference type="EMBL" id="VEPZ02001075">
    <property type="protein sequence ID" value="KAE8695766.1"/>
    <property type="molecule type" value="Genomic_DNA"/>
</dbReference>
<dbReference type="AlphaFoldDB" id="A0A6A2ZVZ7"/>
<dbReference type="GO" id="GO:0016740">
    <property type="term" value="F:transferase activity"/>
    <property type="evidence" value="ECO:0007669"/>
    <property type="project" value="UniProtKB-KW"/>
</dbReference>
<organism evidence="1 2">
    <name type="scientific">Hibiscus syriacus</name>
    <name type="common">Rose of Sharon</name>
    <dbReference type="NCBI Taxonomy" id="106335"/>
    <lineage>
        <taxon>Eukaryota</taxon>
        <taxon>Viridiplantae</taxon>
        <taxon>Streptophyta</taxon>
        <taxon>Embryophyta</taxon>
        <taxon>Tracheophyta</taxon>
        <taxon>Spermatophyta</taxon>
        <taxon>Magnoliopsida</taxon>
        <taxon>eudicotyledons</taxon>
        <taxon>Gunneridae</taxon>
        <taxon>Pentapetalae</taxon>
        <taxon>rosids</taxon>
        <taxon>malvids</taxon>
        <taxon>Malvales</taxon>
        <taxon>Malvaceae</taxon>
        <taxon>Malvoideae</taxon>
        <taxon>Hibiscus</taxon>
    </lineage>
</organism>
<sequence>MEAARNGVPVLAWPTWGPKTNAEVVEKVGVGIWDRTWGWGNQRLVIEDEIQRKISELMKDGKLKIKAKMVGEEARKASGNGSKRTIIETIASLKQNMRN</sequence>
<gene>
    <name evidence="1" type="ORF">F3Y22_tig00110691pilonHSYRG00109</name>
</gene>
<reference evidence="1" key="1">
    <citation type="submission" date="2019-09" db="EMBL/GenBank/DDBJ databases">
        <title>Draft genome information of white flower Hibiscus syriacus.</title>
        <authorList>
            <person name="Kim Y.-M."/>
        </authorList>
    </citation>
    <scope>NUCLEOTIDE SEQUENCE [LARGE SCALE GENOMIC DNA]</scope>
    <source>
        <strain evidence="1">YM2019G1</strain>
    </source>
</reference>
<keyword evidence="2" id="KW-1185">Reference proteome</keyword>
<evidence type="ECO:0000313" key="1">
    <source>
        <dbReference type="EMBL" id="KAE8695766.1"/>
    </source>
</evidence>
<dbReference type="Proteomes" id="UP000436088">
    <property type="component" value="Unassembled WGS sequence"/>
</dbReference>
<dbReference type="SUPFAM" id="SSF53756">
    <property type="entry name" value="UDP-Glycosyltransferase/glycogen phosphorylase"/>
    <property type="match status" value="1"/>
</dbReference>
<protein>
    <submittedName>
        <fullName evidence="1">Hydroquinone glucosyltransferase-like</fullName>
    </submittedName>
</protein>
<dbReference type="Gene3D" id="3.40.50.2000">
    <property type="entry name" value="Glycogen Phosphorylase B"/>
    <property type="match status" value="1"/>
</dbReference>
<accession>A0A6A2ZVZ7</accession>
<comment type="caution">
    <text evidence="1">The sequence shown here is derived from an EMBL/GenBank/DDBJ whole genome shotgun (WGS) entry which is preliminary data.</text>
</comment>
<name>A0A6A2ZVZ7_HIBSY</name>
<proteinExistence type="predicted"/>